<name>A0ABC9NAZ7_BACUC</name>
<protein>
    <submittedName>
        <fullName evidence="2">Uncharacterized protein</fullName>
    </submittedName>
</protein>
<evidence type="ECO:0000256" key="1">
    <source>
        <dbReference type="SAM" id="MobiDB-lite"/>
    </source>
</evidence>
<comment type="caution">
    <text evidence="2">The sequence shown here is derived from an EMBL/GenBank/DDBJ whole genome shotgun (WGS) entry which is preliminary data.</text>
</comment>
<reference evidence="2" key="2">
    <citation type="submission" date="2013-11" db="EMBL/GenBank/DDBJ databases">
        <title>Draft genome sequence of Bacteroides uniformis (ATCC 8492).</title>
        <authorList>
            <person name="Sudarsanam P."/>
            <person name="Ley R."/>
            <person name="Guruge J."/>
            <person name="Turnbaugh P.J."/>
            <person name="Mahowald M."/>
            <person name="Liep D."/>
            <person name="Gordon J."/>
        </authorList>
    </citation>
    <scope>NUCLEOTIDE SEQUENCE</scope>
    <source>
        <strain evidence="2">ATCC 8492</strain>
    </source>
</reference>
<sequence>MQNRVWRHVPAFLGKMVRGDRQGHIRRGGTVLSGTFGRQPQAFGGTGRLDIRRTRPQKQEQKHKKSNSMQGNIISLICNSCGCGQTEAQEYLDSEIRYLRELQEADDLREDDMETACLNLGLDLDYREYFINRLAGA</sequence>
<feature type="region of interest" description="Disordered" evidence="1">
    <location>
        <begin position="43"/>
        <end position="68"/>
    </location>
</feature>
<feature type="compositionally biased region" description="Basic and acidic residues" evidence="1">
    <location>
        <begin position="49"/>
        <end position="60"/>
    </location>
</feature>
<evidence type="ECO:0000313" key="2">
    <source>
        <dbReference type="EMBL" id="EDO53886.1"/>
    </source>
</evidence>
<dbReference type="Proteomes" id="UP000004110">
    <property type="component" value="Unassembled WGS sequence"/>
</dbReference>
<keyword evidence="3" id="KW-1185">Reference proteome</keyword>
<evidence type="ECO:0000313" key="3">
    <source>
        <dbReference type="Proteomes" id="UP000004110"/>
    </source>
</evidence>
<accession>A0ABC9NAZ7</accession>
<proteinExistence type="predicted"/>
<gene>
    <name evidence="2" type="ORF">BACUNI_02507</name>
</gene>
<dbReference type="AlphaFoldDB" id="A0ABC9NAZ7"/>
<dbReference type="EMBL" id="AAYH02000044">
    <property type="protein sequence ID" value="EDO53886.1"/>
    <property type="molecule type" value="Genomic_DNA"/>
</dbReference>
<reference evidence="2" key="1">
    <citation type="submission" date="2007-06" db="EMBL/GenBank/DDBJ databases">
        <authorList>
            <person name="Fulton L."/>
            <person name="Clifton S."/>
            <person name="Fulton B."/>
            <person name="Xu J."/>
            <person name="Minx P."/>
            <person name="Pepin K.H."/>
            <person name="Johnson M."/>
            <person name="Thiruvilangam P."/>
            <person name="Bhonagiri V."/>
            <person name="Nash W.E."/>
            <person name="Mardis E.R."/>
            <person name="Wilson R.K."/>
        </authorList>
    </citation>
    <scope>NUCLEOTIDE SEQUENCE [LARGE SCALE GENOMIC DNA]</scope>
    <source>
        <strain evidence="2">ATCC 8492</strain>
    </source>
</reference>
<organism evidence="2 3">
    <name type="scientific">Bacteroides uniformis (strain ATCC 8492 / DSM 6597 / CCUG 4942 / CIP 103695 / JCM 5828 / KCTC 5204 / NCTC 13054 / VPI 0061)</name>
    <dbReference type="NCBI Taxonomy" id="411479"/>
    <lineage>
        <taxon>Bacteria</taxon>
        <taxon>Pseudomonadati</taxon>
        <taxon>Bacteroidota</taxon>
        <taxon>Bacteroidia</taxon>
        <taxon>Bacteroidales</taxon>
        <taxon>Bacteroidaceae</taxon>
        <taxon>Bacteroides</taxon>
    </lineage>
</organism>